<gene>
    <name evidence="2" type="ORF">C7212DRAFT_359764</name>
</gene>
<dbReference type="Proteomes" id="UP000246991">
    <property type="component" value="Unassembled WGS sequence"/>
</dbReference>
<reference evidence="2 3" key="1">
    <citation type="submission" date="2018-03" db="EMBL/GenBank/DDBJ databases">
        <title>Genomes of Pezizomycetes fungi and the evolution of truffles.</title>
        <authorList>
            <person name="Murat C."/>
            <person name="Payen T."/>
            <person name="Noel B."/>
            <person name="Kuo A."/>
            <person name="Martin F.M."/>
        </authorList>
    </citation>
    <scope>NUCLEOTIDE SEQUENCE [LARGE SCALE GENOMIC DNA]</scope>
    <source>
        <strain evidence="2">091103-1</strain>
    </source>
</reference>
<keyword evidence="1" id="KW-0812">Transmembrane</keyword>
<accession>A0A317SF23</accession>
<organism evidence="2 3">
    <name type="scientific">Tuber magnatum</name>
    <name type="common">white Piedmont truffle</name>
    <dbReference type="NCBI Taxonomy" id="42249"/>
    <lineage>
        <taxon>Eukaryota</taxon>
        <taxon>Fungi</taxon>
        <taxon>Dikarya</taxon>
        <taxon>Ascomycota</taxon>
        <taxon>Pezizomycotina</taxon>
        <taxon>Pezizomycetes</taxon>
        <taxon>Pezizales</taxon>
        <taxon>Tuberaceae</taxon>
        <taxon>Tuber</taxon>
    </lineage>
</organism>
<keyword evidence="1" id="KW-1133">Transmembrane helix</keyword>
<sequence length="156" mass="16542">MVPISIKEAGDLFFGRTAIATLVNKLGLTAINVHLRNMIDTLCGASFVLTLLSTIALAAVVVPEYADETTQEKITRKAGEAVASDLDTNILRGSGSMRLEVSMKGPSSRSNSRLLGRLGAGAAGRAVVPQRVSLVTSLIKRMMNGHERLDTGHNVV</sequence>
<keyword evidence="3" id="KW-1185">Reference proteome</keyword>
<comment type="caution">
    <text evidence="2">The sequence shown here is derived from an EMBL/GenBank/DDBJ whole genome shotgun (WGS) entry which is preliminary data.</text>
</comment>
<proteinExistence type="predicted"/>
<dbReference type="AlphaFoldDB" id="A0A317SF23"/>
<feature type="transmembrane region" description="Helical" evidence="1">
    <location>
        <begin position="42"/>
        <end position="62"/>
    </location>
</feature>
<evidence type="ECO:0000313" key="3">
    <source>
        <dbReference type="Proteomes" id="UP000246991"/>
    </source>
</evidence>
<protein>
    <submittedName>
        <fullName evidence="2">Uncharacterized protein</fullName>
    </submittedName>
</protein>
<evidence type="ECO:0000313" key="2">
    <source>
        <dbReference type="EMBL" id="PWW73034.1"/>
    </source>
</evidence>
<dbReference type="EMBL" id="PYWC01000089">
    <property type="protein sequence ID" value="PWW73034.1"/>
    <property type="molecule type" value="Genomic_DNA"/>
</dbReference>
<dbReference type="OrthoDB" id="3550957at2759"/>
<evidence type="ECO:0000256" key="1">
    <source>
        <dbReference type="SAM" id="Phobius"/>
    </source>
</evidence>
<name>A0A317SF23_9PEZI</name>
<keyword evidence="1" id="KW-0472">Membrane</keyword>